<evidence type="ECO:0000259" key="17">
    <source>
        <dbReference type="PROSITE" id="PS51462"/>
    </source>
</evidence>
<dbReference type="Pfam" id="PF14815">
    <property type="entry name" value="NUDIX_4"/>
    <property type="match status" value="1"/>
</dbReference>
<dbReference type="PANTHER" id="PTHR47707">
    <property type="entry name" value="8-OXO-DGTP DIPHOSPHATASE"/>
    <property type="match status" value="1"/>
</dbReference>
<keyword evidence="8" id="KW-0460">Magnesium</keyword>
<evidence type="ECO:0000256" key="11">
    <source>
        <dbReference type="ARBA" id="ARBA00036904"/>
    </source>
</evidence>
<dbReference type="PANTHER" id="PTHR47707:SF1">
    <property type="entry name" value="NUDIX HYDROLASE FAMILY PROTEIN"/>
    <property type="match status" value="1"/>
</dbReference>
<evidence type="ECO:0000256" key="12">
    <source>
        <dbReference type="ARBA" id="ARBA00038905"/>
    </source>
</evidence>
<evidence type="ECO:0000256" key="16">
    <source>
        <dbReference type="ARBA" id="ARBA00042798"/>
    </source>
</evidence>
<evidence type="ECO:0000256" key="2">
    <source>
        <dbReference type="ARBA" id="ARBA00005582"/>
    </source>
</evidence>
<dbReference type="SUPFAM" id="SSF55811">
    <property type="entry name" value="Nudix"/>
    <property type="match status" value="1"/>
</dbReference>
<reference evidence="18 19" key="1">
    <citation type="submission" date="2022-05" db="EMBL/GenBank/DDBJ databases">
        <authorList>
            <person name="Park J.-S."/>
        </authorList>
    </citation>
    <scope>NUCLEOTIDE SEQUENCE [LARGE SCALE GENOMIC DNA]</scope>
    <source>
        <strain evidence="18 19">2012CJ34-2</strain>
    </source>
</reference>
<dbReference type="InterPro" id="IPR047127">
    <property type="entry name" value="MutT-like"/>
</dbReference>
<keyword evidence="7 18" id="KW-0378">Hydrolase</keyword>
<dbReference type="InterPro" id="IPR015797">
    <property type="entry name" value="NUDIX_hydrolase-like_dom_sf"/>
</dbReference>
<dbReference type="EMBL" id="JAMFLX010000003">
    <property type="protein sequence ID" value="MCL6268960.1"/>
    <property type="molecule type" value="Genomic_DNA"/>
</dbReference>
<comment type="catalytic activity">
    <reaction evidence="11">
        <text>8-oxo-GTP + H2O = 8-oxo-GMP + diphosphate + H(+)</text>
        <dbReference type="Rhea" id="RHEA:67616"/>
        <dbReference type="ChEBI" id="CHEBI:15377"/>
        <dbReference type="ChEBI" id="CHEBI:15378"/>
        <dbReference type="ChEBI" id="CHEBI:33019"/>
        <dbReference type="ChEBI" id="CHEBI:143553"/>
        <dbReference type="ChEBI" id="CHEBI:145694"/>
    </reaction>
</comment>
<evidence type="ECO:0000256" key="4">
    <source>
        <dbReference type="ARBA" id="ARBA00022705"/>
    </source>
</evidence>
<keyword evidence="19" id="KW-1185">Reference proteome</keyword>
<dbReference type="Pfam" id="PF02581">
    <property type="entry name" value="TMP-TENI"/>
    <property type="match status" value="1"/>
</dbReference>
<evidence type="ECO:0000256" key="9">
    <source>
        <dbReference type="ARBA" id="ARBA00023204"/>
    </source>
</evidence>
<dbReference type="InterPro" id="IPR013785">
    <property type="entry name" value="Aldolase_TIM"/>
</dbReference>
<comment type="cofactor">
    <cofactor evidence="1">
        <name>Mg(2+)</name>
        <dbReference type="ChEBI" id="CHEBI:18420"/>
    </cofactor>
</comment>
<evidence type="ECO:0000256" key="1">
    <source>
        <dbReference type="ARBA" id="ARBA00001946"/>
    </source>
</evidence>
<dbReference type="InterPro" id="IPR003561">
    <property type="entry name" value="Mutator_MutT"/>
</dbReference>
<proteinExistence type="inferred from homology"/>
<dbReference type="InterPro" id="IPR022998">
    <property type="entry name" value="ThiamineP_synth_TenI"/>
</dbReference>
<dbReference type="Gene3D" id="3.90.79.10">
    <property type="entry name" value="Nucleoside Triphosphate Pyrophosphohydrolase"/>
    <property type="match status" value="1"/>
</dbReference>
<dbReference type="Gene3D" id="3.20.20.70">
    <property type="entry name" value="Aldolase class I"/>
    <property type="match status" value="1"/>
</dbReference>
<evidence type="ECO:0000256" key="3">
    <source>
        <dbReference type="ARBA" id="ARBA00022457"/>
    </source>
</evidence>
<keyword evidence="4" id="KW-0235">DNA replication</keyword>
<dbReference type="CDD" id="cd03425">
    <property type="entry name" value="NUDIX_MutT_NudA_like"/>
    <property type="match status" value="1"/>
</dbReference>
<comment type="similarity">
    <text evidence="2">Belongs to the Nudix hydrolase family.</text>
</comment>
<keyword evidence="6" id="KW-0227">DNA damage</keyword>
<comment type="catalytic activity">
    <reaction evidence="10">
        <text>8-oxo-dGTP + H2O = 8-oxo-dGMP + diphosphate + H(+)</text>
        <dbReference type="Rhea" id="RHEA:31575"/>
        <dbReference type="ChEBI" id="CHEBI:15377"/>
        <dbReference type="ChEBI" id="CHEBI:15378"/>
        <dbReference type="ChEBI" id="CHEBI:33019"/>
        <dbReference type="ChEBI" id="CHEBI:63224"/>
        <dbReference type="ChEBI" id="CHEBI:77896"/>
        <dbReference type="EC" id="3.6.1.55"/>
    </reaction>
</comment>
<dbReference type="GO" id="GO:0016787">
    <property type="term" value="F:hydrolase activity"/>
    <property type="evidence" value="ECO:0007669"/>
    <property type="project" value="UniProtKB-KW"/>
</dbReference>
<protein>
    <recommendedName>
        <fullName evidence="13">8-oxo-dGTP diphosphatase</fullName>
        <ecNumber evidence="12">3.6.1.55</ecNumber>
    </recommendedName>
    <alternativeName>
        <fullName evidence="16">7,8-dihydro-8-oxoguanine-triphosphatase</fullName>
    </alternativeName>
    <alternativeName>
        <fullName evidence="15">Mutator protein MutT</fullName>
    </alternativeName>
    <alternativeName>
        <fullName evidence="14">dGTP pyrophosphohydrolase</fullName>
    </alternativeName>
</protein>
<dbReference type="NCBIfam" id="TIGR00586">
    <property type="entry name" value="mutt"/>
    <property type="match status" value="1"/>
</dbReference>
<dbReference type="InterPro" id="IPR036206">
    <property type="entry name" value="ThiamineP_synth_sf"/>
</dbReference>
<keyword evidence="5" id="KW-0479">Metal-binding</keyword>
<dbReference type="PROSITE" id="PS51462">
    <property type="entry name" value="NUDIX"/>
    <property type="match status" value="1"/>
</dbReference>
<keyword evidence="3" id="KW-0515">Mutator protein</keyword>
<name>A0ABT0PCB7_9GAMM</name>
<feature type="domain" description="Nudix hydrolase" evidence="17">
    <location>
        <begin position="1"/>
        <end position="129"/>
    </location>
</feature>
<dbReference type="InterPro" id="IPR000086">
    <property type="entry name" value="NUDIX_hydrolase_dom"/>
</dbReference>
<accession>A0ABT0PCB7</accession>
<evidence type="ECO:0000313" key="18">
    <source>
        <dbReference type="EMBL" id="MCL6268960.1"/>
    </source>
</evidence>
<dbReference type="Proteomes" id="UP001203338">
    <property type="component" value="Unassembled WGS sequence"/>
</dbReference>
<evidence type="ECO:0000256" key="14">
    <source>
        <dbReference type="ARBA" id="ARBA00041592"/>
    </source>
</evidence>
<dbReference type="CDD" id="cd00564">
    <property type="entry name" value="TMP_TenI"/>
    <property type="match status" value="1"/>
</dbReference>
<dbReference type="InterPro" id="IPR020476">
    <property type="entry name" value="Nudix_hydrolase"/>
</dbReference>
<dbReference type="EC" id="3.6.1.55" evidence="12"/>
<evidence type="ECO:0000256" key="5">
    <source>
        <dbReference type="ARBA" id="ARBA00022723"/>
    </source>
</evidence>
<evidence type="ECO:0000256" key="6">
    <source>
        <dbReference type="ARBA" id="ARBA00022763"/>
    </source>
</evidence>
<evidence type="ECO:0000256" key="15">
    <source>
        <dbReference type="ARBA" id="ARBA00041979"/>
    </source>
</evidence>
<evidence type="ECO:0000256" key="10">
    <source>
        <dbReference type="ARBA" id="ARBA00035861"/>
    </source>
</evidence>
<dbReference type="InterPro" id="IPR020084">
    <property type="entry name" value="NUDIX_hydrolase_CS"/>
</dbReference>
<evidence type="ECO:0000313" key="19">
    <source>
        <dbReference type="Proteomes" id="UP001203338"/>
    </source>
</evidence>
<evidence type="ECO:0000256" key="8">
    <source>
        <dbReference type="ARBA" id="ARBA00022842"/>
    </source>
</evidence>
<dbReference type="InterPro" id="IPR029119">
    <property type="entry name" value="MutY_C"/>
</dbReference>
<dbReference type="SUPFAM" id="SSF51391">
    <property type="entry name" value="Thiamin phosphate synthase"/>
    <property type="match status" value="1"/>
</dbReference>
<organism evidence="18 19">
    <name type="scientific">Parendozoicomonas callyspongiae</name>
    <dbReference type="NCBI Taxonomy" id="2942213"/>
    <lineage>
        <taxon>Bacteria</taxon>
        <taxon>Pseudomonadati</taxon>
        <taxon>Pseudomonadota</taxon>
        <taxon>Gammaproteobacteria</taxon>
        <taxon>Oceanospirillales</taxon>
        <taxon>Endozoicomonadaceae</taxon>
        <taxon>Parendozoicomonas</taxon>
    </lineage>
</organism>
<gene>
    <name evidence="18" type="ORF">M3P05_03260</name>
</gene>
<comment type="caution">
    <text evidence="18">The sequence shown here is derived from an EMBL/GenBank/DDBJ whole genome shotgun (WGS) entry which is preliminary data.</text>
</comment>
<sequence>MTVHVVAAVILDSEERVLIAERPADKHQGGLWEFPGGKVEPGERIEGALCRELEEELGILPSEYEPLIKIRYDYSDKSVLLDVWTVTAFSGEAHGREGQPIEWVDKAQLRDYEFPAANHPILNAAILPERYLITGSFRDKSELIDKVSSALRMGISLVQFRAPWLDKEQYRECVESLVPLFSGHESKLIVKGELEWLEDDSVGGIHLTSSQLESLHKEGWKHSGGKIVGVSCHSGLQLVQASEVGAFFATLSPVEETSFHPEANPLGWGQVGPMIENATLPVYCLGGMRDNDLVQACRLGAQGIAAISAWWS</sequence>
<dbReference type="PROSITE" id="PS00893">
    <property type="entry name" value="NUDIX_BOX"/>
    <property type="match status" value="1"/>
</dbReference>
<evidence type="ECO:0000256" key="13">
    <source>
        <dbReference type="ARBA" id="ARBA00040794"/>
    </source>
</evidence>
<dbReference type="RefSeq" id="WP_249697790.1">
    <property type="nucleotide sequence ID" value="NZ_JAMFLX010000003.1"/>
</dbReference>
<keyword evidence="9" id="KW-0234">DNA repair</keyword>
<evidence type="ECO:0000256" key="7">
    <source>
        <dbReference type="ARBA" id="ARBA00022801"/>
    </source>
</evidence>
<dbReference type="NCBIfam" id="NF006530">
    <property type="entry name" value="PRK08999.1"/>
    <property type="match status" value="1"/>
</dbReference>
<dbReference type="PRINTS" id="PR00502">
    <property type="entry name" value="NUDIXFAMILY"/>
</dbReference>